<feature type="non-terminal residue" evidence="1">
    <location>
        <position position="1"/>
    </location>
</feature>
<feature type="non-terminal residue" evidence="1">
    <location>
        <position position="51"/>
    </location>
</feature>
<accession>A0AA38CY69</accession>
<gene>
    <name evidence="1" type="ORF">KI387_009403</name>
</gene>
<dbReference type="EMBL" id="JAHRHJ020000008">
    <property type="protein sequence ID" value="KAH9304999.1"/>
    <property type="molecule type" value="Genomic_DNA"/>
</dbReference>
<evidence type="ECO:0000313" key="2">
    <source>
        <dbReference type="Proteomes" id="UP000824469"/>
    </source>
</evidence>
<keyword evidence="2" id="KW-1185">Reference proteome</keyword>
<name>A0AA38CY69_TAXCH</name>
<proteinExistence type="predicted"/>
<sequence>RDEVLCWCVLKHEHEAIMEEYHGGIGGGHYGGNATMCNILLAGLWWETLYK</sequence>
<dbReference type="Gene3D" id="1.10.340.70">
    <property type="match status" value="1"/>
</dbReference>
<evidence type="ECO:0000313" key="1">
    <source>
        <dbReference type="EMBL" id="KAH9304999.1"/>
    </source>
</evidence>
<dbReference type="AlphaFoldDB" id="A0AA38CY69"/>
<dbReference type="Proteomes" id="UP000824469">
    <property type="component" value="Unassembled WGS sequence"/>
</dbReference>
<comment type="caution">
    <text evidence="1">The sequence shown here is derived from an EMBL/GenBank/DDBJ whole genome shotgun (WGS) entry which is preliminary data.</text>
</comment>
<protein>
    <submittedName>
        <fullName evidence="1">Uncharacterized protein</fullName>
    </submittedName>
</protein>
<organism evidence="1 2">
    <name type="scientific">Taxus chinensis</name>
    <name type="common">Chinese yew</name>
    <name type="synonym">Taxus wallichiana var. chinensis</name>
    <dbReference type="NCBI Taxonomy" id="29808"/>
    <lineage>
        <taxon>Eukaryota</taxon>
        <taxon>Viridiplantae</taxon>
        <taxon>Streptophyta</taxon>
        <taxon>Embryophyta</taxon>
        <taxon>Tracheophyta</taxon>
        <taxon>Spermatophyta</taxon>
        <taxon>Pinopsida</taxon>
        <taxon>Pinidae</taxon>
        <taxon>Conifers II</taxon>
        <taxon>Cupressales</taxon>
        <taxon>Taxaceae</taxon>
        <taxon>Taxus</taxon>
    </lineage>
</organism>
<reference evidence="1 2" key="1">
    <citation type="journal article" date="2021" name="Nat. Plants">
        <title>The Taxus genome provides insights into paclitaxel biosynthesis.</title>
        <authorList>
            <person name="Xiong X."/>
            <person name="Gou J."/>
            <person name="Liao Q."/>
            <person name="Li Y."/>
            <person name="Zhou Q."/>
            <person name="Bi G."/>
            <person name="Li C."/>
            <person name="Du R."/>
            <person name="Wang X."/>
            <person name="Sun T."/>
            <person name="Guo L."/>
            <person name="Liang H."/>
            <person name="Lu P."/>
            <person name="Wu Y."/>
            <person name="Zhang Z."/>
            <person name="Ro D.K."/>
            <person name="Shang Y."/>
            <person name="Huang S."/>
            <person name="Yan J."/>
        </authorList>
    </citation>
    <scope>NUCLEOTIDE SEQUENCE [LARGE SCALE GENOMIC DNA]</scope>
    <source>
        <strain evidence="1">Ta-2019</strain>
    </source>
</reference>